<dbReference type="AlphaFoldDB" id="A0A4Q7L478"/>
<feature type="domain" description="Mycothiol-dependent maleylpyruvate isomerase metal-binding" evidence="1">
    <location>
        <begin position="8"/>
        <end position="91"/>
    </location>
</feature>
<dbReference type="Pfam" id="PF11716">
    <property type="entry name" value="MDMPI_N"/>
    <property type="match status" value="1"/>
</dbReference>
<evidence type="ECO:0000313" key="2">
    <source>
        <dbReference type="EMBL" id="RZS44429.1"/>
    </source>
</evidence>
<dbReference type="Gene3D" id="1.20.120.450">
    <property type="entry name" value="dinb family like domain"/>
    <property type="match status" value="1"/>
</dbReference>
<dbReference type="Proteomes" id="UP000294257">
    <property type="component" value="Unassembled WGS sequence"/>
</dbReference>
<name>A0A4Q7L478_9PSEU</name>
<dbReference type="InterPro" id="IPR034660">
    <property type="entry name" value="DinB/YfiT-like"/>
</dbReference>
<gene>
    <name evidence="2" type="ORF">EV193_101305</name>
</gene>
<dbReference type="RefSeq" id="WP_130342114.1">
    <property type="nucleotide sequence ID" value="NZ_SGWQ01000001.1"/>
</dbReference>
<dbReference type="GO" id="GO:0046872">
    <property type="term" value="F:metal ion binding"/>
    <property type="evidence" value="ECO:0007669"/>
    <property type="project" value="InterPro"/>
</dbReference>
<organism evidence="2 3">
    <name type="scientific">Herbihabitans rhizosphaerae</name>
    <dbReference type="NCBI Taxonomy" id="1872711"/>
    <lineage>
        <taxon>Bacteria</taxon>
        <taxon>Bacillati</taxon>
        <taxon>Actinomycetota</taxon>
        <taxon>Actinomycetes</taxon>
        <taxon>Pseudonocardiales</taxon>
        <taxon>Pseudonocardiaceae</taxon>
        <taxon>Herbihabitans</taxon>
    </lineage>
</organism>
<dbReference type="SUPFAM" id="SSF109854">
    <property type="entry name" value="DinB/YfiT-like putative metalloenzymes"/>
    <property type="match status" value="1"/>
</dbReference>
<comment type="caution">
    <text evidence="2">The sequence shown here is derived from an EMBL/GenBank/DDBJ whole genome shotgun (WGS) entry which is preliminary data.</text>
</comment>
<evidence type="ECO:0000259" key="1">
    <source>
        <dbReference type="Pfam" id="PF11716"/>
    </source>
</evidence>
<dbReference type="InterPro" id="IPR017517">
    <property type="entry name" value="Maleyloyr_isom"/>
</dbReference>
<reference evidence="2 3" key="1">
    <citation type="submission" date="2019-02" db="EMBL/GenBank/DDBJ databases">
        <title>Genomic Encyclopedia of Type Strains, Phase IV (KMG-IV): sequencing the most valuable type-strain genomes for metagenomic binning, comparative biology and taxonomic classification.</title>
        <authorList>
            <person name="Goeker M."/>
        </authorList>
    </citation>
    <scope>NUCLEOTIDE SEQUENCE [LARGE SCALE GENOMIC DNA]</scope>
    <source>
        <strain evidence="2 3">DSM 101727</strain>
    </source>
</reference>
<dbReference type="NCBIfam" id="TIGR03083">
    <property type="entry name" value="maleylpyruvate isomerase family mycothiol-dependent enzyme"/>
    <property type="match status" value="1"/>
</dbReference>
<evidence type="ECO:0000313" key="3">
    <source>
        <dbReference type="Proteomes" id="UP000294257"/>
    </source>
</evidence>
<sequence>MSNSDVYDAARRRITELVTHDWADIDADVPACPGWTVRDVIAHLAGGLADFAARRFDGVETGEWGERQVRDRREQSIEDSLTEWNNNRARAGALFDSPMGPVLISEIVQHEHDIRGALNRSGARDGTAVRAALTRPLQELDKKIKTAELPALKIILGHGERVVGDGEPVGTLTVSSFEMLRAIGGRRSRKQLSELNWDVDPEQWLDVLPLFGKRADDLAE</sequence>
<accession>A0A4Q7L478</accession>
<keyword evidence="3" id="KW-1185">Reference proteome</keyword>
<proteinExistence type="predicted"/>
<dbReference type="EMBL" id="SGWQ01000001">
    <property type="protein sequence ID" value="RZS44429.1"/>
    <property type="molecule type" value="Genomic_DNA"/>
</dbReference>
<protein>
    <submittedName>
        <fullName evidence="2">Uncharacterized protein (TIGR03083 family)</fullName>
    </submittedName>
</protein>
<dbReference type="OrthoDB" id="154293at2"/>
<dbReference type="InterPro" id="IPR024344">
    <property type="entry name" value="MDMPI_metal-binding"/>
</dbReference>